<feature type="transmembrane region" description="Helical" evidence="1">
    <location>
        <begin position="16"/>
        <end position="36"/>
    </location>
</feature>
<dbReference type="EMBL" id="NKHZ01000059">
    <property type="protein sequence ID" value="PNS16207.1"/>
    <property type="molecule type" value="Genomic_DNA"/>
</dbReference>
<accession>A0A2K1QM19</accession>
<evidence type="ECO:0000313" key="2">
    <source>
        <dbReference type="EMBL" id="PNS16207.1"/>
    </source>
</evidence>
<feature type="transmembrane region" description="Helical" evidence="1">
    <location>
        <begin position="152"/>
        <end position="172"/>
    </location>
</feature>
<dbReference type="InterPro" id="IPR018750">
    <property type="entry name" value="DUF2306_membrane"/>
</dbReference>
<feature type="transmembrane region" description="Helical" evidence="1">
    <location>
        <begin position="85"/>
        <end position="103"/>
    </location>
</feature>
<feature type="transmembrane region" description="Helical" evidence="1">
    <location>
        <begin position="178"/>
        <end position="195"/>
    </location>
</feature>
<reference evidence="2 3" key="1">
    <citation type="submission" date="2017-06" db="EMBL/GenBank/DDBJ databases">
        <title>Draft genome sequence of a variant of Elsinoe murrayae.</title>
        <authorList>
            <person name="Cheng Q."/>
        </authorList>
    </citation>
    <scope>NUCLEOTIDE SEQUENCE [LARGE SCALE GENOMIC DNA]</scope>
    <source>
        <strain evidence="2 3">CQ-2017a</strain>
    </source>
</reference>
<name>A0A2K1QM19_9PEZI</name>
<feature type="transmembrane region" description="Helical" evidence="1">
    <location>
        <begin position="56"/>
        <end position="73"/>
    </location>
</feature>
<organism evidence="2 3">
    <name type="scientific">Sphaceloma murrayae</name>
    <dbReference type="NCBI Taxonomy" id="2082308"/>
    <lineage>
        <taxon>Eukaryota</taxon>
        <taxon>Fungi</taxon>
        <taxon>Dikarya</taxon>
        <taxon>Ascomycota</taxon>
        <taxon>Pezizomycotina</taxon>
        <taxon>Dothideomycetes</taxon>
        <taxon>Dothideomycetidae</taxon>
        <taxon>Myriangiales</taxon>
        <taxon>Elsinoaceae</taxon>
        <taxon>Sphaceloma</taxon>
    </lineage>
</organism>
<protein>
    <submittedName>
        <fullName evidence="2">Lid2 complex component lid2</fullName>
    </submittedName>
</protein>
<dbReference type="InParanoid" id="A0A2K1QM19"/>
<keyword evidence="1" id="KW-0472">Membrane</keyword>
<keyword evidence="1" id="KW-1133">Transmembrane helix</keyword>
<keyword evidence="3" id="KW-1185">Reference proteome</keyword>
<gene>
    <name evidence="2" type="ORF">CAC42_1970</name>
</gene>
<dbReference type="OrthoDB" id="4482604at2759"/>
<proteinExistence type="predicted"/>
<keyword evidence="1" id="KW-0812">Transmembrane</keyword>
<feature type="transmembrane region" description="Helical" evidence="1">
    <location>
        <begin position="109"/>
        <end position="131"/>
    </location>
</feature>
<dbReference type="Pfam" id="PF10067">
    <property type="entry name" value="DUF2306"/>
    <property type="match status" value="1"/>
</dbReference>
<evidence type="ECO:0000313" key="3">
    <source>
        <dbReference type="Proteomes" id="UP000243797"/>
    </source>
</evidence>
<evidence type="ECO:0000256" key="1">
    <source>
        <dbReference type="SAM" id="Phobius"/>
    </source>
</evidence>
<dbReference type="AlphaFoldDB" id="A0A2K1QM19"/>
<dbReference type="Proteomes" id="UP000243797">
    <property type="component" value="Unassembled WGS sequence"/>
</dbReference>
<sequence>MTAGVKPSPWLRHWRFSLMTGLALITAAYALVFMFGMPPGNPIVRRRMMGSYSGRYHVACGFLALVIGPAQLLDDWRRRYPLLHVWAGRIYMVCILFSSVAGFKVSIGALAHPIGNAGFSVLATAWLYTAIRGWTSIRKGNIVAHRDWMLRNFALTYAAPTLRVLLPSMILLGMDGRLALSINGYLCWIPNLIFIESRIKKKRQT</sequence>
<comment type="caution">
    <text evidence="2">The sequence shown here is derived from an EMBL/GenBank/DDBJ whole genome shotgun (WGS) entry which is preliminary data.</text>
</comment>